<gene>
    <name evidence="8" type="ORF">NMU02_03515</name>
</gene>
<feature type="transmembrane region" description="Helical" evidence="7">
    <location>
        <begin position="74"/>
        <end position="93"/>
    </location>
</feature>
<evidence type="ECO:0000256" key="2">
    <source>
        <dbReference type="ARBA" id="ARBA00005914"/>
    </source>
</evidence>
<evidence type="ECO:0000256" key="7">
    <source>
        <dbReference type="SAM" id="Phobius"/>
    </source>
</evidence>
<feature type="transmembrane region" description="Helical" evidence="7">
    <location>
        <begin position="149"/>
        <end position="168"/>
    </location>
</feature>
<evidence type="ECO:0000256" key="1">
    <source>
        <dbReference type="ARBA" id="ARBA00004651"/>
    </source>
</evidence>
<dbReference type="PIRSF" id="PIRSF016502">
    <property type="entry name" value="Urea_transporter"/>
    <property type="match status" value="1"/>
</dbReference>
<accession>A0ABT1MEW1</accession>
<evidence type="ECO:0000256" key="5">
    <source>
        <dbReference type="ARBA" id="ARBA00022989"/>
    </source>
</evidence>
<dbReference type="Gene3D" id="1.10.3430.10">
    <property type="entry name" value="Ammonium transporter AmtB like domains"/>
    <property type="match status" value="1"/>
</dbReference>
<comment type="caution">
    <text evidence="8">The sequence shown here is derived from an EMBL/GenBank/DDBJ whole genome shotgun (WGS) entry which is preliminary data.</text>
</comment>
<feature type="transmembrane region" description="Helical" evidence="7">
    <location>
        <begin position="175"/>
        <end position="192"/>
    </location>
</feature>
<comment type="similarity">
    <text evidence="2">Belongs to the urea transporter family.</text>
</comment>
<dbReference type="InterPro" id="IPR029020">
    <property type="entry name" value="Ammonium/urea_transptr"/>
</dbReference>
<feature type="transmembrane region" description="Helical" evidence="7">
    <location>
        <begin position="198"/>
        <end position="215"/>
    </location>
</feature>
<name>A0ABT1MEW1_9BACT</name>
<dbReference type="PANTHER" id="PTHR10464:SF4">
    <property type="entry name" value="UREA TRANSPORTER"/>
    <property type="match status" value="1"/>
</dbReference>
<evidence type="ECO:0000313" key="9">
    <source>
        <dbReference type="Proteomes" id="UP001205603"/>
    </source>
</evidence>
<evidence type="ECO:0000256" key="3">
    <source>
        <dbReference type="ARBA" id="ARBA00022475"/>
    </source>
</evidence>
<evidence type="ECO:0000256" key="4">
    <source>
        <dbReference type="ARBA" id="ARBA00022692"/>
    </source>
</evidence>
<dbReference type="PANTHER" id="PTHR10464">
    <property type="entry name" value="UREA TRANSPORTER"/>
    <property type="match status" value="1"/>
</dbReference>
<organism evidence="8 9">
    <name type="scientific">Coprobacter tertius</name>
    <dbReference type="NCBI Taxonomy" id="2944915"/>
    <lineage>
        <taxon>Bacteria</taxon>
        <taxon>Pseudomonadati</taxon>
        <taxon>Bacteroidota</taxon>
        <taxon>Bacteroidia</taxon>
        <taxon>Bacteroidales</taxon>
        <taxon>Barnesiellaceae</taxon>
        <taxon>Coprobacter</taxon>
    </lineage>
</organism>
<evidence type="ECO:0000256" key="6">
    <source>
        <dbReference type="ARBA" id="ARBA00023136"/>
    </source>
</evidence>
<keyword evidence="3" id="KW-1003">Cell membrane</keyword>
<comment type="subcellular location">
    <subcellularLocation>
        <location evidence="1">Cell membrane</location>
        <topology evidence="1">Multi-pass membrane protein</topology>
    </subcellularLocation>
</comment>
<keyword evidence="5 7" id="KW-1133">Transmembrane helix</keyword>
<keyword evidence="6 7" id="KW-0472">Membrane</keyword>
<sequence>MLQNNAWSGAVMLAGIACNSWLLAILAIAGNLTGTLTALLAGYSIREIRDGLYGFNGTLIGIAVGVFFKINLISIVLLIAGSGLSTLIAGLFNRKSKLPGYTAPFIIVIWILLSGCYFLYPSLLITSSAMPASSETDLFAAFCFNLGQVMFQDGSLITGIFFLIAILINSTLDTTYAFIGAALPLTLALIIGTDYTSFNTGVYGYNAVLCSIALADRTKRGAIFAILSILISIGLQITGMNLGITTLTAPFVLSVWIVKLLQNTLSRVHADTKSCYFL</sequence>
<dbReference type="Proteomes" id="UP001205603">
    <property type="component" value="Unassembled WGS sequence"/>
</dbReference>
<reference evidence="8 9" key="1">
    <citation type="submission" date="2022-07" db="EMBL/GenBank/DDBJ databases">
        <title>Fecal culturing of patients with breast cancer.</title>
        <authorList>
            <person name="Teng N.M.Y."/>
            <person name="Kiu R."/>
            <person name="Evans R."/>
            <person name="Baker D.J."/>
            <person name="Zenner C."/>
            <person name="Robinson S.D."/>
            <person name="Hall L.J."/>
        </authorList>
    </citation>
    <scope>NUCLEOTIDE SEQUENCE [LARGE SCALE GENOMIC DNA]</scope>
    <source>
        <strain evidence="8 9">LH1063</strain>
    </source>
</reference>
<keyword evidence="9" id="KW-1185">Reference proteome</keyword>
<keyword evidence="4 7" id="KW-0812">Transmembrane</keyword>
<feature type="transmembrane region" description="Helical" evidence="7">
    <location>
        <begin position="105"/>
        <end position="129"/>
    </location>
</feature>
<dbReference type="EMBL" id="JANDHW010000003">
    <property type="protein sequence ID" value="MCP9611158.1"/>
    <property type="molecule type" value="Genomic_DNA"/>
</dbReference>
<protein>
    <submittedName>
        <fullName evidence="8">Urea transporter</fullName>
    </submittedName>
</protein>
<evidence type="ECO:0000313" key="8">
    <source>
        <dbReference type="EMBL" id="MCP9611158.1"/>
    </source>
</evidence>
<dbReference type="Pfam" id="PF03253">
    <property type="entry name" value="UT"/>
    <property type="match status" value="1"/>
</dbReference>
<dbReference type="InterPro" id="IPR004937">
    <property type="entry name" value="Urea_transporter"/>
</dbReference>
<feature type="transmembrane region" description="Helical" evidence="7">
    <location>
        <begin position="222"/>
        <end position="238"/>
    </location>
</feature>
<proteinExistence type="inferred from homology"/>